<dbReference type="EMBL" id="CP159925">
    <property type="protein sequence ID" value="XCO73854.1"/>
    <property type="molecule type" value="Genomic_DNA"/>
</dbReference>
<dbReference type="Proteomes" id="UP001387215">
    <property type="component" value="Unassembled WGS sequence"/>
</dbReference>
<proteinExistence type="predicted"/>
<gene>
    <name evidence="2" type="ORF">ABU614_15850</name>
    <name evidence="1" type="ORF">V2J18_09495</name>
</gene>
<dbReference type="EMBL" id="JBANDL010000002">
    <property type="protein sequence ID" value="MEI2454910.1"/>
    <property type="molecule type" value="Genomic_DNA"/>
</dbReference>
<evidence type="ECO:0000313" key="3">
    <source>
        <dbReference type="Proteomes" id="UP001387215"/>
    </source>
</evidence>
<keyword evidence="3" id="KW-1185">Reference proteome</keyword>
<organism evidence="2">
    <name type="scientific">Lysobacter firmicutimachus</name>
    <dbReference type="NCBI Taxonomy" id="1792846"/>
    <lineage>
        <taxon>Bacteria</taxon>
        <taxon>Pseudomonadati</taxon>
        <taxon>Pseudomonadota</taxon>
        <taxon>Gammaproteobacteria</taxon>
        <taxon>Lysobacterales</taxon>
        <taxon>Lysobacteraceae</taxon>
        <taxon>Lysobacter</taxon>
    </lineage>
</organism>
<evidence type="ECO:0000313" key="1">
    <source>
        <dbReference type="EMBL" id="MEI2454910.1"/>
    </source>
</evidence>
<reference evidence="2" key="2">
    <citation type="submission" date="2024-06" db="EMBL/GenBank/DDBJ databases">
        <authorList>
            <person name="Li S."/>
        </authorList>
    </citation>
    <scope>NUCLEOTIDE SEQUENCE</scope>
    <source>
        <strain evidence="2">SR10</strain>
    </source>
</reference>
<dbReference type="AlphaFoldDB" id="A0AAU8MQG7"/>
<reference evidence="1 3" key="1">
    <citation type="submission" date="2024-02" db="EMBL/GenBank/DDBJ databases">
        <title>Lysobacter Genome Sequencing and Mining.</title>
        <authorList>
            <person name="Bierman J."/>
            <person name="Walker M.C."/>
        </authorList>
    </citation>
    <scope>NUCLEOTIDE SEQUENCE [LARGE SCALE GENOMIC DNA]</scope>
    <source>
        <strain evidence="1 3">PB6250</strain>
    </source>
</reference>
<accession>A0AAU8MQG7</accession>
<protein>
    <recommendedName>
        <fullName evidence="4">Zinc ribbon domain-containing protein</fullName>
    </recommendedName>
</protein>
<name>A0AAU8MQG7_9GAMM</name>
<sequence>MSDTFEQTCDYCGAKFRVDVPHQEGHDSLEEYYCPDCHKEFKTRAAYTPTVTRISGRTDGRTDQYDNRA</sequence>
<evidence type="ECO:0000313" key="2">
    <source>
        <dbReference type="EMBL" id="XCO73854.1"/>
    </source>
</evidence>
<dbReference type="RefSeq" id="WP_064750043.1">
    <property type="nucleotide sequence ID" value="NZ_CP159925.1"/>
</dbReference>
<evidence type="ECO:0008006" key="4">
    <source>
        <dbReference type="Google" id="ProtNLM"/>
    </source>
</evidence>